<accession>A0AA88L3Y5</accession>
<keyword evidence="2" id="KW-1185">Reference proteome</keyword>
<dbReference type="EMBL" id="JAVRJZ010000010">
    <property type="protein sequence ID" value="KAK2717972.1"/>
    <property type="molecule type" value="Genomic_DNA"/>
</dbReference>
<evidence type="ECO:0000313" key="1">
    <source>
        <dbReference type="EMBL" id="KAK2717973.1"/>
    </source>
</evidence>
<name>A0AA88L3Y5_ARTSF</name>
<reference evidence="1" key="1">
    <citation type="submission" date="2023-07" db="EMBL/GenBank/DDBJ databases">
        <title>Chromosome-level genome assembly of Artemia franciscana.</title>
        <authorList>
            <person name="Jo E."/>
        </authorList>
    </citation>
    <scope>NUCLEOTIDE SEQUENCE</scope>
    <source>
        <tissue evidence="1">Whole body</tissue>
    </source>
</reference>
<sequence length="256" mass="29039">MTDEVILQIPNIKEEAEDDCLRTDVSYLCHDQLDINEDTLSFNSTEPKQECDIYHLDSAINDDIEVWGAAGQENSHETPMDTEDSDVTINTTAVADVRRQPKSARISTLRLKGGISNVTILSVLKMCSTQIRSAQGILDSVPWRDILFVAGDFNARIGKTDANTEGLIGRHTIGDRCSNGERLLQLAKYNNLCLVYTQFEHKKHHLVTRRSNDGVTEALIDHFVVRRPWRSLCLDTSLQRCRYRLNKRLRSLSSHL</sequence>
<dbReference type="SUPFAM" id="SSF56219">
    <property type="entry name" value="DNase I-like"/>
    <property type="match status" value="1"/>
</dbReference>
<evidence type="ECO:0008006" key="3">
    <source>
        <dbReference type="Google" id="ProtNLM"/>
    </source>
</evidence>
<dbReference type="EMBL" id="JAVRJZ010000010">
    <property type="protein sequence ID" value="KAK2717971.1"/>
    <property type="molecule type" value="Genomic_DNA"/>
</dbReference>
<proteinExistence type="predicted"/>
<dbReference type="InterPro" id="IPR027124">
    <property type="entry name" value="Swc5/CFDP1/2"/>
</dbReference>
<protein>
    <recommendedName>
        <fullName evidence="3">Craniofacial development protein 2-like</fullName>
    </recommendedName>
</protein>
<evidence type="ECO:0000313" key="2">
    <source>
        <dbReference type="Proteomes" id="UP001187531"/>
    </source>
</evidence>
<dbReference type="InterPro" id="IPR036691">
    <property type="entry name" value="Endo/exonu/phosph_ase_sf"/>
</dbReference>
<dbReference type="AlphaFoldDB" id="A0AA88L3Y5"/>
<comment type="caution">
    <text evidence="1">The sequence shown here is derived from an EMBL/GenBank/DDBJ whole genome shotgun (WGS) entry which is preliminary data.</text>
</comment>
<dbReference type="PANTHER" id="PTHR23227:SF67">
    <property type="entry name" value="CRANIOFACIAL DEVELOPMENT PROTEIN 2-LIKE"/>
    <property type="match status" value="1"/>
</dbReference>
<organism evidence="1 2">
    <name type="scientific">Artemia franciscana</name>
    <name type="common">Brine shrimp</name>
    <name type="synonym">Artemia sanfranciscana</name>
    <dbReference type="NCBI Taxonomy" id="6661"/>
    <lineage>
        <taxon>Eukaryota</taxon>
        <taxon>Metazoa</taxon>
        <taxon>Ecdysozoa</taxon>
        <taxon>Arthropoda</taxon>
        <taxon>Crustacea</taxon>
        <taxon>Branchiopoda</taxon>
        <taxon>Anostraca</taxon>
        <taxon>Artemiidae</taxon>
        <taxon>Artemia</taxon>
    </lineage>
</organism>
<gene>
    <name evidence="1" type="ORF">QYM36_006676</name>
</gene>
<dbReference type="EMBL" id="JAVRJZ010000010">
    <property type="protein sequence ID" value="KAK2717973.1"/>
    <property type="molecule type" value="Genomic_DNA"/>
</dbReference>
<dbReference type="Proteomes" id="UP001187531">
    <property type="component" value="Unassembled WGS sequence"/>
</dbReference>
<dbReference type="PANTHER" id="PTHR23227">
    <property type="entry name" value="BUCENTAUR RELATED"/>
    <property type="match status" value="1"/>
</dbReference>
<dbReference type="Gene3D" id="3.60.10.10">
    <property type="entry name" value="Endonuclease/exonuclease/phosphatase"/>
    <property type="match status" value="1"/>
</dbReference>